<dbReference type="GO" id="GO:0004775">
    <property type="term" value="F:succinate-CoA ligase (ADP-forming) activity"/>
    <property type="evidence" value="ECO:0007669"/>
    <property type="project" value="TreeGrafter"/>
</dbReference>
<organism evidence="2 3">
    <name type="scientific">Antricoccus suffuscus</name>
    <dbReference type="NCBI Taxonomy" id="1629062"/>
    <lineage>
        <taxon>Bacteria</taxon>
        <taxon>Bacillati</taxon>
        <taxon>Actinomycetota</taxon>
        <taxon>Actinomycetes</taxon>
        <taxon>Geodermatophilales</taxon>
        <taxon>Antricoccaceae</taxon>
        <taxon>Antricoccus</taxon>
    </lineage>
</organism>
<reference evidence="2 3" key="1">
    <citation type="submission" date="2018-03" db="EMBL/GenBank/DDBJ databases">
        <title>Genomic Encyclopedia of Archaeal and Bacterial Type Strains, Phase II (KMG-II): from individual species to whole genera.</title>
        <authorList>
            <person name="Goeker M."/>
        </authorList>
    </citation>
    <scope>NUCLEOTIDE SEQUENCE [LARGE SCALE GENOMIC DNA]</scope>
    <source>
        <strain evidence="2 3">DSM 100065</strain>
    </source>
</reference>
<accession>A0A2T0ZVK5</accession>
<dbReference type="Pfam" id="PF00549">
    <property type="entry name" value="Ligase_CoA"/>
    <property type="match status" value="1"/>
</dbReference>
<comment type="caution">
    <text evidence="2">The sequence shown here is derived from an EMBL/GenBank/DDBJ whole genome shotgun (WGS) entry which is preliminary data.</text>
</comment>
<protein>
    <submittedName>
        <fullName evidence="2">FdrA protein</fullName>
    </submittedName>
</protein>
<evidence type="ECO:0000313" key="3">
    <source>
        <dbReference type="Proteomes" id="UP000237752"/>
    </source>
</evidence>
<dbReference type="PANTHER" id="PTHR11117:SF24">
    <property type="entry name" value="PROTEIN FDRA"/>
    <property type="match status" value="1"/>
</dbReference>
<gene>
    <name evidence="2" type="ORF">CLV47_11714</name>
</gene>
<proteinExistence type="predicted"/>
<sequence>MSEHVEIRSGVYRDSVALLQVSKHVAAVAGVEAAIIAMATELNLDLARQMGFTGLDAAEPADLLIAIRCGDDVLETALTEMEGAMASSPSVAASSLEVPAHTVGAALRRADEATLVLLSVPGAHVLPEALDALEAGRSVMIFSDNVPIAHEVLLKELAAQRGLLVMGPDCGTAIVGGVALGFANVVRRGDVGIVAASGTGAQQLACLLDHAGIGISQLIGVGGRDLRAEVAGRSTIQALSALDADPGTTDIIVVSKPAPAEVTHAVRAVAERLSTRVTFCVLGPGQPTMSDTVSSLVQSRHGTSPKWPAVGVREQQPRAGRLSGIYSGGTLADEAMVIASSRLGEVRSNIPLSPGLLIGPNERASTHVVIDYGDDELTRGRPHPMIDPSIRLERIAMDAADPSCAVILLDVVLGHVADPDPAATLAPALRAAGKPVIVSLIGTEADPQHWSRTAEALADAGAEVYLSNAQATARAVDLVAEGTVA</sequence>
<dbReference type="InterPro" id="IPR016102">
    <property type="entry name" value="Succinyl-CoA_synth-like"/>
</dbReference>
<dbReference type="InterPro" id="IPR005811">
    <property type="entry name" value="SUCC_ACL_C"/>
</dbReference>
<dbReference type="AlphaFoldDB" id="A0A2T0ZVK5"/>
<dbReference type="RefSeq" id="WP_106350232.1">
    <property type="nucleotide sequence ID" value="NZ_PVUE01000017.1"/>
</dbReference>
<keyword evidence="3" id="KW-1185">Reference proteome</keyword>
<dbReference type="PANTHER" id="PTHR11117">
    <property type="entry name" value="SUCCINYL-COA LIGASE SUBUNIT ALPHA"/>
    <property type="match status" value="1"/>
</dbReference>
<name>A0A2T0ZVK5_9ACTN</name>
<dbReference type="Gene3D" id="3.40.50.261">
    <property type="entry name" value="Succinyl-CoA synthetase domains"/>
    <property type="match status" value="2"/>
</dbReference>
<dbReference type="GO" id="GO:0009361">
    <property type="term" value="C:succinate-CoA ligase complex (ADP-forming)"/>
    <property type="evidence" value="ECO:0007669"/>
    <property type="project" value="TreeGrafter"/>
</dbReference>
<feature type="domain" description="ATP-citrate synthase/succinyl-CoA ligase C-terminal" evidence="1">
    <location>
        <begin position="325"/>
        <end position="475"/>
    </location>
</feature>
<dbReference type="GO" id="GO:0004776">
    <property type="term" value="F:succinate-CoA ligase (GDP-forming) activity"/>
    <property type="evidence" value="ECO:0007669"/>
    <property type="project" value="TreeGrafter"/>
</dbReference>
<evidence type="ECO:0000313" key="2">
    <source>
        <dbReference type="EMBL" id="PRZ40379.1"/>
    </source>
</evidence>
<dbReference type="GO" id="GO:0006099">
    <property type="term" value="P:tricarboxylic acid cycle"/>
    <property type="evidence" value="ECO:0007669"/>
    <property type="project" value="TreeGrafter"/>
</dbReference>
<dbReference type="SUPFAM" id="SSF52210">
    <property type="entry name" value="Succinyl-CoA synthetase domains"/>
    <property type="match status" value="2"/>
</dbReference>
<dbReference type="OrthoDB" id="5580580at2"/>
<dbReference type="Proteomes" id="UP000237752">
    <property type="component" value="Unassembled WGS sequence"/>
</dbReference>
<dbReference type="GO" id="GO:0005829">
    <property type="term" value="C:cytosol"/>
    <property type="evidence" value="ECO:0007669"/>
    <property type="project" value="TreeGrafter"/>
</dbReference>
<dbReference type="Gene3D" id="3.40.50.720">
    <property type="entry name" value="NAD(P)-binding Rossmann-like Domain"/>
    <property type="match status" value="1"/>
</dbReference>
<dbReference type="EMBL" id="PVUE01000017">
    <property type="protein sequence ID" value="PRZ40379.1"/>
    <property type="molecule type" value="Genomic_DNA"/>
</dbReference>
<evidence type="ECO:0000259" key="1">
    <source>
        <dbReference type="Pfam" id="PF00549"/>
    </source>
</evidence>